<name>A0A1A9WE99_9MUSC</name>
<dbReference type="AlphaFoldDB" id="A0A1A9WE99"/>
<dbReference type="EnsemblMetazoa" id="GBRI016322-RA">
    <property type="protein sequence ID" value="GBRI016322-PA"/>
    <property type="gene ID" value="GBRI016322"/>
</dbReference>
<feature type="region of interest" description="Disordered" evidence="1">
    <location>
        <begin position="923"/>
        <end position="943"/>
    </location>
</feature>
<dbReference type="Gene3D" id="3.40.50.10810">
    <property type="entry name" value="Tandem AAA-ATPase domain"/>
    <property type="match status" value="1"/>
</dbReference>
<dbReference type="InterPro" id="IPR050496">
    <property type="entry name" value="SNF2_RAD54_helicase_repair"/>
</dbReference>
<protein>
    <recommendedName>
        <fullName evidence="4">SNF2 N-terminal domain-containing protein</fullName>
    </recommendedName>
</protein>
<reference evidence="2" key="2">
    <citation type="submission" date="2020-05" db="UniProtKB">
        <authorList>
            <consortium name="EnsemblMetazoa"/>
        </authorList>
    </citation>
    <scope>IDENTIFICATION</scope>
    <source>
        <strain evidence="2">IAEA</strain>
    </source>
</reference>
<keyword evidence="3" id="KW-1185">Reference proteome</keyword>
<dbReference type="InterPro" id="IPR038718">
    <property type="entry name" value="SNF2-like_sf"/>
</dbReference>
<organism evidence="2 3">
    <name type="scientific">Glossina brevipalpis</name>
    <dbReference type="NCBI Taxonomy" id="37001"/>
    <lineage>
        <taxon>Eukaryota</taxon>
        <taxon>Metazoa</taxon>
        <taxon>Ecdysozoa</taxon>
        <taxon>Arthropoda</taxon>
        <taxon>Hexapoda</taxon>
        <taxon>Insecta</taxon>
        <taxon>Pterygota</taxon>
        <taxon>Neoptera</taxon>
        <taxon>Endopterygota</taxon>
        <taxon>Diptera</taxon>
        <taxon>Brachycera</taxon>
        <taxon>Muscomorpha</taxon>
        <taxon>Hippoboscoidea</taxon>
        <taxon>Glossinidae</taxon>
        <taxon>Glossina</taxon>
    </lineage>
</organism>
<dbReference type="InterPro" id="IPR027417">
    <property type="entry name" value="P-loop_NTPase"/>
</dbReference>
<feature type="region of interest" description="Disordered" evidence="1">
    <location>
        <begin position="475"/>
        <end position="497"/>
    </location>
</feature>
<sequence>MYHFSSQNNEPETVRLSQHISIPNDLCQYLKKFQIEAIRFMHALLVKDKFCIYNDESGLGKQAATVVLLSVIAINRKTLIVIQNDERYLTGWEFHLNVLSQLRVKVIKDEQDLRHNLHNVYVITWGTLRAIDEVNNYKFDYIILDNRGQMMNNNFCTSVLLRHFRGKTNLIISSVDVTSKVKLLHNILLLGGCLEPQYLAYKHFEEKFKLPQSMELSCKTVDLDKYFRERQRLSDYCKNFRLRRYCHQYEDDLPLVLENHYKVILNLWRERQNATNSEDSNVVYASRDKIQIEKSTQELFEDFCRQKQYQSKKQTENQRVNLSEEQLIHIENDMEIIMDSPSEDLVNMPPLLIESDSDNDIVTVIADTNDIGQREIVDITNDQNDPKNSKTINNCPKKKARNELEGLAHGIAEKYKYDFNENDQKNYSTQCKSRRIINNEYNKSHSYETTKSANFPSNLIEENSINKKNKSYYDAKRHKEGNLQETGTPSSSNSIESENIKKTIEKNDVLSNKKLLVGTKAKKKNLKRLLSTDRRETRTFRKRLTRSSSSAISINHVSLTSDRSSKRKNKNSHQNSLRKKEEEIVKINDEKDTQTPLFIHNSDSNDYGNMQCAQKLSDSSIYDNFINSAGKKENLVTSSNQFINTPLLAANTNTSLSGSEVIFMPCKKSNISEIQKNLQQNNINVINSSDNISLSPPSSCTSAISRRTKALKPKRMHNHHSLNSINKEKTCNEFVTKRINSDTANLSSRETYINYADLTNKTSFENFNILDSQDQRLDQMHENRIIKETANAPKPTEGKSCLVILEKMFNINKSTKSPIADNIITKSSEKVNDINTFDIVPSSEDVYEITDSDTYGSFIRVHLNGDMSTMPSNIQRNQSAQHNKITNYLITGNASKDLSNMNNVSDNLSNQNVRMFETNYSPNKRQQLTSSGGSISKKSPKTKVRAQATKLTKWFLKHVSVEQSQHIENVQLNHNTINDNDNDAIIKTPSSKKQIKRRRLDLNFKT</sequence>
<evidence type="ECO:0008006" key="4">
    <source>
        <dbReference type="Google" id="ProtNLM"/>
    </source>
</evidence>
<evidence type="ECO:0000256" key="1">
    <source>
        <dbReference type="SAM" id="MobiDB-lite"/>
    </source>
</evidence>
<dbReference type="Proteomes" id="UP000091820">
    <property type="component" value="Unassembled WGS sequence"/>
</dbReference>
<feature type="region of interest" description="Disordered" evidence="1">
    <location>
        <begin position="533"/>
        <end position="584"/>
    </location>
</feature>
<evidence type="ECO:0000313" key="2">
    <source>
        <dbReference type="EnsemblMetazoa" id="GBRI016322-PA"/>
    </source>
</evidence>
<dbReference type="VEuPathDB" id="VectorBase:GBRI016322"/>
<dbReference type="PANTHER" id="PTHR45629:SF7">
    <property type="entry name" value="DNA EXCISION REPAIR PROTEIN ERCC-6-RELATED"/>
    <property type="match status" value="1"/>
</dbReference>
<evidence type="ECO:0000313" key="3">
    <source>
        <dbReference type="Proteomes" id="UP000091820"/>
    </source>
</evidence>
<accession>A0A1A9WE99</accession>
<proteinExistence type="predicted"/>
<reference evidence="3" key="1">
    <citation type="submission" date="2014-03" db="EMBL/GenBank/DDBJ databases">
        <authorList>
            <person name="Aksoy S."/>
            <person name="Warren W."/>
            <person name="Wilson R.K."/>
        </authorList>
    </citation>
    <scope>NUCLEOTIDE SEQUENCE [LARGE SCALE GENOMIC DNA]</scope>
    <source>
        <strain evidence="3">IAEA</strain>
    </source>
</reference>
<dbReference type="SUPFAM" id="SSF52540">
    <property type="entry name" value="P-loop containing nucleoside triphosphate hydrolases"/>
    <property type="match status" value="1"/>
</dbReference>
<dbReference type="PANTHER" id="PTHR45629">
    <property type="entry name" value="SNF2/RAD54 FAMILY MEMBER"/>
    <property type="match status" value="1"/>
</dbReference>